<evidence type="ECO:0000259" key="12">
    <source>
        <dbReference type="PROSITE" id="PS51192"/>
    </source>
</evidence>
<dbReference type="SMART" id="SM00487">
    <property type="entry name" value="DEXDc"/>
    <property type="match status" value="1"/>
</dbReference>
<dbReference type="PANTHER" id="PTHR30195:SF16">
    <property type="entry name" value="TYPE I RESTRICTION ENZYME ENDONUCLEASE SUBUNIT"/>
    <property type="match status" value="1"/>
</dbReference>
<keyword evidence="14" id="KW-1185">Reference proteome</keyword>
<dbReference type="InterPro" id="IPR004473">
    <property type="entry name" value="Restrct_endonuc_typeI_HsdR"/>
</dbReference>
<comment type="caution">
    <text evidence="13">The sequence shown here is derived from an EMBL/GenBank/DDBJ whole genome shotgun (WGS) entry which is preliminary data.</text>
</comment>
<comment type="catalytic activity">
    <reaction evidence="1 11">
        <text>Endonucleolytic cleavage of DNA to give random double-stranded fragments with terminal 5'-phosphates, ATP is simultaneously hydrolyzed.</text>
        <dbReference type="EC" id="3.1.21.3"/>
    </reaction>
</comment>
<dbReference type="PROSITE" id="PS51192">
    <property type="entry name" value="HELICASE_ATP_BIND_1"/>
    <property type="match status" value="1"/>
</dbReference>
<evidence type="ECO:0000313" key="14">
    <source>
        <dbReference type="Proteomes" id="UP000321794"/>
    </source>
</evidence>
<dbReference type="CDD" id="cd22332">
    <property type="entry name" value="HsdR_N"/>
    <property type="match status" value="1"/>
</dbReference>
<dbReference type="Pfam" id="PF18766">
    <property type="entry name" value="SWI2_SNF2"/>
    <property type="match status" value="1"/>
</dbReference>
<dbReference type="NCBIfam" id="TIGR00348">
    <property type="entry name" value="hsdR"/>
    <property type="match status" value="1"/>
</dbReference>
<comment type="function">
    <text evidence="11">Subunit R is required for both nuclease and ATPase activities, but not for modification.</text>
</comment>
<dbReference type="PANTHER" id="PTHR30195">
    <property type="entry name" value="TYPE I SITE-SPECIFIC DEOXYRIBONUCLEASE PROTEIN SUBUNIT M AND R"/>
    <property type="match status" value="1"/>
</dbReference>
<protein>
    <recommendedName>
        <fullName evidence="11">Type I restriction enzyme endonuclease subunit</fullName>
        <shortName evidence="11">R protein</shortName>
        <ecNumber evidence="11">3.1.21.3</ecNumber>
    </recommendedName>
    <alternativeName>
        <fullName evidence="11">Type-1 restriction enzyme R protein</fullName>
    </alternativeName>
</protein>
<dbReference type="Gene3D" id="3.90.1570.50">
    <property type="match status" value="1"/>
</dbReference>
<reference evidence="13 14" key="1">
    <citation type="submission" date="2019-07" db="EMBL/GenBank/DDBJ databases">
        <title>Whole genome shotgun sequence of Lactobacillus zymae NBRC 107157.</title>
        <authorList>
            <person name="Hosoyama A."/>
            <person name="Uohara A."/>
            <person name="Ohji S."/>
            <person name="Ichikawa N."/>
        </authorList>
    </citation>
    <scope>NUCLEOTIDE SEQUENCE [LARGE SCALE GENOMIC DNA]</scope>
    <source>
        <strain evidence="13 14">NBRC 107157</strain>
    </source>
</reference>
<dbReference type="InterPro" id="IPR007409">
    <property type="entry name" value="Restrct_endonuc_type1_HsdR_N"/>
</dbReference>
<organism evidence="13 14">
    <name type="scientific">Levilactobacillus zymae</name>
    <dbReference type="NCBI Taxonomy" id="267363"/>
    <lineage>
        <taxon>Bacteria</taxon>
        <taxon>Bacillati</taxon>
        <taxon>Bacillota</taxon>
        <taxon>Bacilli</taxon>
        <taxon>Lactobacillales</taxon>
        <taxon>Lactobacillaceae</taxon>
        <taxon>Levilactobacillus</taxon>
    </lineage>
</organism>
<dbReference type="EMBL" id="BJZK01000022">
    <property type="protein sequence ID" value="GEO72582.1"/>
    <property type="molecule type" value="Genomic_DNA"/>
</dbReference>
<dbReference type="InterPro" id="IPR014001">
    <property type="entry name" value="Helicase_ATP-bd"/>
</dbReference>
<keyword evidence="4" id="KW-0540">Nuclease</keyword>
<dbReference type="SUPFAM" id="SSF52540">
    <property type="entry name" value="P-loop containing nucleoside triphosphate hydrolases"/>
    <property type="match status" value="1"/>
</dbReference>
<name>A0ABQ0X2L6_9LACO</name>
<evidence type="ECO:0000256" key="8">
    <source>
        <dbReference type="ARBA" id="ARBA00022801"/>
    </source>
</evidence>
<evidence type="ECO:0000256" key="7">
    <source>
        <dbReference type="ARBA" id="ARBA00022759"/>
    </source>
</evidence>
<accession>A0ABQ0X2L6</accession>
<evidence type="ECO:0000256" key="6">
    <source>
        <dbReference type="ARBA" id="ARBA00022747"/>
    </source>
</evidence>
<evidence type="ECO:0000256" key="4">
    <source>
        <dbReference type="ARBA" id="ARBA00022722"/>
    </source>
</evidence>
<feature type="domain" description="Helicase ATP-binding" evidence="12">
    <location>
        <begin position="250"/>
        <end position="405"/>
    </location>
</feature>
<evidence type="ECO:0000256" key="9">
    <source>
        <dbReference type="ARBA" id="ARBA00022840"/>
    </source>
</evidence>
<evidence type="ECO:0000256" key="2">
    <source>
        <dbReference type="ARBA" id="ARBA00008598"/>
    </source>
</evidence>
<keyword evidence="6 11" id="KW-0680">Restriction system</keyword>
<dbReference type="Proteomes" id="UP000321794">
    <property type="component" value="Unassembled WGS sequence"/>
</dbReference>
<keyword evidence="8 11" id="KW-0378">Hydrolase</keyword>
<dbReference type="Pfam" id="PF22679">
    <property type="entry name" value="T1R_D3-like"/>
    <property type="match status" value="1"/>
</dbReference>
<evidence type="ECO:0000256" key="11">
    <source>
        <dbReference type="RuleBase" id="RU364115"/>
    </source>
</evidence>
<dbReference type="InterPro" id="IPR040980">
    <property type="entry name" value="SWI2_SNF2"/>
</dbReference>
<dbReference type="CDD" id="cd18800">
    <property type="entry name" value="SF2_C_EcoR124I-like"/>
    <property type="match status" value="1"/>
</dbReference>
<dbReference type="Gene3D" id="1.20.58.910">
    <property type="match status" value="1"/>
</dbReference>
<dbReference type="Pfam" id="PF04313">
    <property type="entry name" value="HSDR_N"/>
    <property type="match status" value="1"/>
</dbReference>
<dbReference type="InterPro" id="IPR022625">
    <property type="entry name" value="TypeI_RM_Rsu_C"/>
</dbReference>
<dbReference type="InterPro" id="IPR051268">
    <property type="entry name" value="Type-I_R_enzyme_R_subunit"/>
</dbReference>
<dbReference type="Gene3D" id="3.40.50.300">
    <property type="entry name" value="P-loop containing nucleotide triphosphate hydrolases"/>
    <property type="match status" value="2"/>
</dbReference>
<gene>
    <name evidence="13" type="primary">hsdR</name>
    <name evidence="13" type="ORF">LZY01_17500</name>
</gene>
<keyword evidence="10 11" id="KW-0238">DNA-binding</keyword>
<dbReference type="InterPro" id="IPR055180">
    <property type="entry name" value="HsdR_RecA-like_helicase_dom_2"/>
</dbReference>
<comment type="similarity">
    <text evidence="2 11">Belongs to the HsdR family.</text>
</comment>
<evidence type="ECO:0000256" key="3">
    <source>
        <dbReference type="ARBA" id="ARBA00011296"/>
    </source>
</evidence>
<evidence type="ECO:0000313" key="13">
    <source>
        <dbReference type="EMBL" id="GEO72582.1"/>
    </source>
</evidence>
<proteinExistence type="inferred from homology"/>
<dbReference type="EC" id="3.1.21.3" evidence="11"/>
<sequence>MKRLNALGYSTVQLPDEAAVLAHFRDILNQRNAQRLKNQPLSDVEFTRVLHEMVGSRTLYDIGQLLRGSDVQPSGKITITRDDNSEVYLEFFDGKTVDNNIFEVAHQITVHAQYTNRYDVTILINGLPLVQIELKRRGVEFTQAFNQIIRYRDESFRQLFRFVQLFVVTNGDETRYFANGDGKLNPNFMFYWTDQQNHWLNDIDAFTASFFAKKRLHSLIAQYTIFDNANQKMLIMRPYQIYAAEAIIDQAEHHPHDNGYVWHTTGSGKTITAFKASRLIAQRTDAQKVIFLIDRQDLDKQTADNFNAYLPKGVGNEPALDRTKNTHTLIKQLKSQDNSLIITTIQKMNNAITGNKYRDVLTPYHDAHVVFIEDEAHRSQFGKMRTEIDRWFQNAQHFGFTGTPIFPENVGVDGRTTETLYGKCLHKYLIKDAIRDHNVLGFSIQYINTLKAKAGITDGNEYFARIDKREVMEADARLEMIVQHILLNHDQVTQNRRYNAILAVSDTEVALKYYHLFRQLDPNHRLKVATIFTWTANEDNSDEKQYADQTTGKMRVKTSRHGLDAAIDDYNQQYGTSFNTENFKDYFADVSKRMKAHNAQTPDDNIDILIVVNMFLTGFDSPRLSTLYVDKKLQWHNLIQAFSRTNRIEKETKPFGNIIAYRNIKQYTDDAVELFSEGSSKAFFVPSYDELKQAFDDAIEKLHAVAPTPSAVDDLHNQGNDELKSFVLAFRDVLRLHNKIRVYEPFNWNDVKDMTPQDLQSYRSKYATAYDELQRGAEQGETGSILDDIDFEIELLATDVIDVQYISNLIKTISLDDDENMQADRRKIKHLLDNADSPALKLKADLLAAFLDEVVPTLKPGANVGSELNKYLIQKQQEAIGTFSEEVKLPREVVEQQMESYEFYGTPDSRSLTHELTKAGFKFGEKITLKKKVTTFVKHALKKFALI</sequence>
<evidence type="ECO:0000256" key="10">
    <source>
        <dbReference type="ARBA" id="ARBA00023125"/>
    </source>
</evidence>
<evidence type="ECO:0000256" key="1">
    <source>
        <dbReference type="ARBA" id="ARBA00000851"/>
    </source>
</evidence>
<keyword evidence="5 11" id="KW-0547">Nucleotide-binding</keyword>
<dbReference type="Pfam" id="PF12008">
    <property type="entry name" value="EcoR124_C"/>
    <property type="match status" value="1"/>
</dbReference>
<dbReference type="InterPro" id="IPR027417">
    <property type="entry name" value="P-loop_NTPase"/>
</dbReference>
<keyword evidence="9 11" id="KW-0067">ATP-binding</keyword>
<comment type="subunit">
    <text evidence="3 11">The type I restriction/modification system is composed of three polypeptides R, M and S.</text>
</comment>
<evidence type="ECO:0000256" key="5">
    <source>
        <dbReference type="ARBA" id="ARBA00022741"/>
    </source>
</evidence>
<keyword evidence="7" id="KW-0255">Endonuclease</keyword>